<organism evidence="10">
    <name type="scientific">marine metagenome</name>
    <dbReference type="NCBI Taxonomy" id="408172"/>
    <lineage>
        <taxon>unclassified sequences</taxon>
        <taxon>metagenomes</taxon>
        <taxon>ecological metagenomes</taxon>
    </lineage>
</organism>
<dbReference type="GO" id="GO:0016783">
    <property type="term" value="F:sulfurtransferase activity"/>
    <property type="evidence" value="ECO:0007669"/>
    <property type="project" value="InterPro"/>
</dbReference>
<evidence type="ECO:0000313" key="10">
    <source>
        <dbReference type="EMBL" id="SVB56721.1"/>
    </source>
</evidence>
<evidence type="ECO:0000256" key="3">
    <source>
        <dbReference type="ARBA" id="ARBA00022694"/>
    </source>
</evidence>
<sequence>MKKERILVAMSGGVDSSLAAALLLENGFEVIGATMKTFCYTENSGSSKTCCGLDGIADAQNVSELLGIPHYVFDVEKEFTTNVIDDFVSEYSVGRTPNPCVRCNSNTKFPDLFAKGRQMGCTGIASGHYVRISHTNGQPHILYRGKDSKKDQSYFLWDLPKEMLPFLHFPVGHLDKDTVREKARTLNLVTADKPESQEICFVPTGNYRDLLERRLPARHPSLQPGPIVTLDGTEIGQHEGFANYTVGQRKGLGGGRGDPFYVIEIKAATKEIVVGTKEQCFQPGLEVGNLNWLSDFPLPGSEIGVQIRYRAKDVPANILSVGDIIVLEFKDPQRGITPGQSAVFFSGDQIVGGGRIKSALSRDDFSLKS</sequence>
<reference evidence="10" key="1">
    <citation type="submission" date="2018-05" db="EMBL/GenBank/DDBJ databases">
        <authorList>
            <person name="Lanie J.A."/>
            <person name="Ng W.-L."/>
            <person name="Kazmierczak K.M."/>
            <person name="Andrzejewski T.M."/>
            <person name="Davidsen T.M."/>
            <person name="Wayne K.J."/>
            <person name="Tettelin H."/>
            <person name="Glass J.I."/>
            <person name="Rusch D."/>
            <person name="Podicherti R."/>
            <person name="Tsui H.-C.T."/>
            <person name="Winkler M.E."/>
        </authorList>
    </citation>
    <scope>NUCLEOTIDE SEQUENCE</scope>
</reference>
<dbReference type="HAMAP" id="MF_00144">
    <property type="entry name" value="tRNA_thiouridyl_MnmA"/>
    <property type="match status" value="1"/>
</dbReference>
<dbReference type="Gene3D" id="2.30.30.280">
    <property type="entry name" value="Adenine nucleotide alpha hydrolases-like domains"/>
    <property type="match status" value="1"/>
</dbReference>
<evidence type="ECO:0000256" key="4">
    <source>
        <dbReference type="ARBA" id="ARBA00022741"/>
    </source>
</evidence>
<dbReference type="Gene3D" id="2.40.30.10">
    <property type="entry name" value="Translation factors"/>
    <property type="match status" value="1"/>
</dbReference>
<keyword evidence="4" id="KW-0547">Nucleotide-binding</keyword>
<dbReference type="GO" id="GO:0005524">
    <property type="term" value="F:ATP binding"/>
    <property type="evidence" value="ECO:0007669"/>
    <property type="project" value="UniProtKB-KW"/>
</dbReference>
<gene>
    <name evidence="10" type="ORF">METZ01_LOCUS209575</name>
</gene>
<keyword evidence="2" id="KW-0808">Transferase</keyword>
<dbReference type="NCBIfam" id="NF001138">
    <property type="entry name" value="PRK00143.1"/>
    <property type="match status" value="1"/>
</dbReference>
<keyword evidence="3" id="KW-0819">tRNA processing</keyword>
<dbReference type="Pfam" id="PF20259">
    <property type="entry name" value="tRNA_Me_trans_M"/>
    <property type="match status" value="1"/>
</dbReference>
<dbReference type="PANTHER" id="PTHR11933:SF5">
    <property type="entry name" value="MITOCHONDRIAL TRNA-SPECIFIC 2-THIOURIDYLASE 1"/>
    <property type="match status" value="1"/>
</dbReference>
<dbReference type="EMBL" id="UINC01047439">
    <property type="protein sequence ID" value="SVB56721.1"/>
    <property type="molecule type" value="Genomic_DNA"/>
</dbReference>
<evidence type="ECO:0000259" key="8">
    <source>
        <dbReference type="Pfam" id="PF20258"/>
    </source>
</evidence>
<dbReference type="InterPro" id="IPR004506">
    <property type="entry name" value="MnmA-like"/>
</dbReference>
<dbReference type="InterPro" id="IPR014729">
    <property type="entry name" value="Rossmann-like_a/b/a_fold"/>
</dbReference>
<dbReference type="FunFam" id="2.30.30.280:FF:000001">
    <property type="entry name" value="tRNA-specific 2-thiouridylase MnmA"/>
    <property type="match status" value="1"/>
</dbReference>
<keyword evidence="1" id="KW-0820">tRNA-binding</keyword>
<feature type="domain" description="tRNA-specific 2-thiouridylase MnmA-like central" evidence="9">
    <location>
        <begin position="222"/>
        <end position="275"/>
    </location>
</feature>
<dbReference type="InterPro" id="IPR046884">
    <property type="entry name" value="MnmA-like_central"/>
</dbReference>
<keyword evidence="6" id="KW-0694">RNA-binding</keyword>
<dbReference type="AlphaFoldDB" id="A0A382F3M0"/>
<dbReference type="CDD" id="cd01998">
    <property type="entry name" value="MnmA_TRMU-like"/>
    <property type="match status" value="1"/>
</dbReference>
<evidence type="ECO:0000256" key="5">
    <source>
        <dbReference type="ARBA" id="ARBA00022840"/>
    </source>
</evidence>
<dbReference type="PANTHER" id="PTHR11933">
    <property type="entry name" value="TRNA 5-METHYLAMINOMETHYL-2-THIOURIDYLATE -METHYLTRANSFERASE"/>
    <property type="match status" value="1"/>
</dbReference>
<feature type="domain" description="tRNA-specific 2-thiouridylase MnmA-like C-terminal" evidence="8">
    <location>
        <begin position="284"/>
        <end position="356"/>
    </location>
</feature>
<dbReference type="NCBIfam" id="TIGR00420">
    <property type="entry name" value="trmU"/>
    <property type="match status" value="1"/>
</dbReference>
<proteinExistence type="inferred from homology"/>
<dbReference type="Gene3D" id="3.40.50.620">
    <property type="entry name" value="HUPs"/>
    <property type="match status" value="1"/>
</dbReference>
<name>A0A382F3M0_9ZZZZ</name>
<dbReference type="GO" id="GO:0000049">
    <property type="term" value="F:tRNA binding"/>
    <property type="evidence" value="ECO:0007669"/>
    <property type="project" value="UniProtKB-KW"/>
</dbReference>
<dbReference type="Pfam" id="PF03054">
    <property type="entry name" value="tRNA_Me_trans"/>
    <property type="match status" value="1"/>
</dbReference>
<dbReference type="GO" id="GO:0002143">
    <property type="term" value="P:tRNA wobble position uridine thiolation"/>
    <property type="evidence" value="ECO:0007669"/>
    <property type="project" value="TreeGrafter"/>
</dbReference>
<evidence type="ECO:0000256" key="6">
    <source>
        <dbReference type="ARBA" id="ARBA00022884"/>
    </source>
</evidence>
<dbReference type="SUPFAM" id="SSF52402">
    <property type="entry name" value="Adenine nucleotide alpha hydrolases-like"/>
    <property type="match status" value="1"/>
</dbReference>
<evidence type="ECO:0000256" key="7">
    <source>
        <dbReference type="ARBA" id="ARBA00023157"/>
    </source>
</evidence>
<keyword evidence="7" id="KW-1015">Disulfide bond</keyword>
<evidence type="ECO:0000256" key="2">
    <source>
        <dbReference type="ARBA" id="ARBA00022679"/>
    </source>
</evidence>
<dbReference type="InterPro" id="IPR046885">
    <property type="entry name" value="MnmA-like_C"/>
</dbReference>
<dbReference type="Pfam" id="PF20258">
    <property type="entry name" value="tRNA_Me_trans_C"/>
    <property type="match status" value="1"/>
</dbReference>
<protein>
    <submittedName>
        <fullName evidence="10">Uncharacterized protein</fullName>
    </submittedName>
</protein>
<accession>A0A382F3M0</accession>
<dbReference type="InterPro" id="IPR023382">
    <property type="entry name" value="MnmA-like_central_sf"/>
</dbReference>
<evidence type="ECO:0000259" key="9">
    <source>
        <dbReference type="Pfam" id="PF20259"/>
    </source>
</evidence>
<keyword evidence="5" id="KW-0067">ATP-binding</keyword>
<evidence type="ECO:0000256" key="1">
    <source>
        <dbReference type="ARBA" id="ARBA00022555"/>
    </source>
</evidence>